<dbReference type="GO" id="GO:0050920">
    <property type="term" value="P:regulation of chemotaxis"/>
    <property type="evidence" value="ECO:0007669"/>
    <property type="project" value="InterPro"/>
</dbReference>
<organism evidence="2 3">
    <name type="scientific">Hwanghaeella grinnelliae</name>
    <dbReference type="NCBI Taxonomy" id="2500179"/>
    <lineage>
        <taxon>Bacteria</taxon>
        <taxon>Pseudomonadati</taxon>
        <taxon>Pseudomonadota</taxon>
        <taxon>Alphaproteobacteria</taxon>
        <taxon>Rhodospirillales</taxon>
        <taxon>Rhodospirillaceae</taxon>
        <taxon>Hwanghaeella</taxon>
    </lineage>
</organism>
<sequence length="261" mass="28650">MSNSAPRKEFSVERMMRKQRVDTGDFFEEPQTGAQLAGDGAAILEAITALREEVRELKEMQGQMPAAAAPVAAEQSPEMDEMARDVRIEIAQMVRVIAKTKQEISQIKHPFGNEGDKIERAHSELDAIVMATEQATQTILEATEKLEAGFSSLAVLAEEDQEMLEMVDNLNDQVTQILEACNFQDITGQRITKVVKTVRFIEDRILAMIAIWGAQAFEDLPVPADGVSSEDGAADGDDNLLQGPQLGNEGISQDEIDALFD</sequence>
<reference evidence="3" key="1">
    <citation type="submission" date="2019-01" db="EMBL/GenBank/DDBJ databases">
        <title>Gri0909 isolated from a small marine red alga.</title>
        <authorList>
            <person name="Kim J."/>
            <person name="Jeong S.E."/>
            <person name="Jeon C.O."/>
        </authorList>
    </citation>
    <scope>NUCLEOTIDE SEQUENCE [LARGE SCALE GENOMIC DNA]</scope>
    <source>
        <strain evidence="3">Gri0909</strain>
    </source>
</reference>
<dbReference type="OrthoDB" id="7269965at2"/>
<protein>
    <submittedName>
        <fullName evidence="2">Uncharacterized protein</fullName>
    </submittedName>
</protein>
<proteinExistence type="predicted"/>
<name>A0A437QHN6_9PROT</name>
<evidence type="ECO:0000313" key="3">
    <source>
        <dbReference type="Proteomes" id="UP000287447"/>
    </source>
</evidence>
<accession>A0A437QHN6</accession>
<dbReference type="GO" id="GO:0009288">
    <property type="term" value="C:bacterial-type flagellum"/>
    <property type="evidence" value="ECO:0007669"/>
    <property type="project" value="InterPro"/>
</dbReference>
<dbReference type="RefSeq" id="WP_127768085.1">
    <property type="nucleotide sequence ID" value="NZ_SADE01000004.1"/>
</dbReference>
<dbReference type="GO" id="GO:0003824">
    <property type="term" value="F:catalytic activity"/>
    <property type="evidence" value="ECO:0007669"/>
    <property type="project" value="InterPro"/>
</dbReference>
<dbReference type="EMBL" id="SADE01000004">
    <property type="protein sequence ID" value="RVU34055.1"/>
    <property type="molecule type" value="Genomic_DNA"/>
</dbReference>
<evidence type="ECO:0000313" key="2">
    <source>
        <dbReference type="EMBL" id="RVU34055.1"/>
    </source>
</evidence>
<evidence type="ECO:0000256" key="1">
    <source>
        <dbReference type="SAM" id="MobiDB-lite"/>
    </source>
</evidence>
<dbReference type="SUPFAM" id="SSF75708">
    <property type="entry name" value="Chemotaxis phosphatase CheZ"/>
    <property type="match status" value="1"/>
</dbReference>
<dbReference type="Gene3D" id="1.10.287.500">
    <property type="entry name" value="Helix hairpin bin"/>
    <property type="match status" value="1"/>
</dbReference>
<dbReference type="InterPro" id="IPR007439">
    <property type="entry name" value="Chemotax_Pase_CheZ"/>
</dbReference>
<feature type="region of interest" description="Disordered" evidence="1">
    <location>
        <begin position="223"/>
        <end position="253"/>
    </location>
</feature>
<dbReference type="Pfam" id="PF04344">
    <property type="entry name" value="CheZ"/>
    <property type="match status" value="1"/>
</dbReference>
<dbReference type="AlphaFoldDB" id="A0A437QHN6"/>
<gene>
    <name evidence="2" type="ORF">EOI86_23345</name>
</gene>
<keyword evidence="3" id="KW-1185">Reference proteome</keyword>
<dbReference type="Proteomes" id="UP000287447">
    <property type="component" value="Unassembled WGS sequence"/>
</dbReference>
<comment type="caution">
    <text evidence="2">The sequence shown here is derived from an EMBL/GenBank/DDBJ whole genome shotgun (WGS) entry which is preliminary data.</text>
</comment>